<evidence type="ECO:0000313" key="3">
    <source>
        <dbReference type="Proteomes" id="UP000187609"/>
    </source>
</evidence>
<gene>
    <name evidence="2" type="ORF">A4A49_51456</name>
</gene>
<dbReference type="Gene3D" id="3.60.10.10">
    <property type="entry name" value="Endonuclease/exonuclease/phosphatase"/>
    <property type="match status" value="1"/>
</dbReference>
<dbReference type="InterPro" id="IPR052343">
    <property type="entry name" value="Retrotransposon-Effector_Assoc"/>
</dbReference>
<evidence type="ECO:0008006" key="4">
    <source>
        <dbReference type="Google" id="ProtNLM"/>
    </source>
</evidence>
<dbReference type="PANTHER" id="PTHR46890:SF28">
    <property type="entry name" value="REVERSE TRANSCRIPTASE DOMAIN-CONTAINING PROTEIN"/>
    <property type="match status" value="1"/>
</dbReference>
<name>A0A1J6IYL9_NICAT</name>
<dbReference type="PANTHER" id="PTHR46890">
    <property type="entry name" value="NON-LTR RETROLELEMENT REVERSE TRANSCRIPTASE-LIKE PROTEIN-RELATED"/>
    <property type="match status" value="1"/>
</dbReference>
<keyword evidence="3" id="KW-1185">Reference proteome</keyword>
<dbReference type="InterPro" id="IPR036691">
    <property type="entry name" value="Endo/exonu/phosph_ase_sf"/>
</dbReference>
<dbReference type="Proteomes" id="UP000187609">
    <property type="component" value="Unassembled WGS sequence"/>
</dbReference>
<feature type="compositionally biased region" description="Basic and acidic residues" evidence="1">
    <location>
        <begin position="108"/>
        <end position="125"/>
    </location>
</feature>
<comment type="caution">
    <text evidence="2">The sequence shown here is derived from an EMBL/GenBank/DDBJ whole genome shotgun (WGS) entry which is preliminary data.</text>
</comment>
<protein>
    <recommendedName>
        <fullName evidence="4">Reverse transcriptase domain-containing protein</fullName>
    </recommendedName>
</protein>
<dbReference type="EMBL" id="MJEQ01037187">
    <property type="protein sequence ID" value="OIT03867.1"/>
    <property type="molecule type" value="Genomic_DNA"/>
</dbReference>
<accession>A0A1J6IYL9</accession>
<feature type="compositionally biased region" description="Basic and acidic residues" evidence="1">
    <location>
        <begin position="204"/>
        <end position="221"/>
    </location>
</feature>
<organism evidence="2 3">
    <name type="scientific">Nicotiana attenuata</name>
    <name type="common">Coyote tobacco</name>
    <dbReference type="NCBI Taxonomy" id="49451"/>
    <lineage>
        <taxon>Eukaryota</taxon>
        <taxon>Viridiplantae</taxon>
        <taxon>Streptophyta</taxon>
        <taxon>Embryophyta</taxon>
        <taxon>Tracheophyta</taxon>
        <taxon>Spermatophyta</taxon>
        <taxon>Magnoliopsida</taxon>
        <taxon>eudicotyledons</taxon>
        <taxon>Gunneridae</taxon>
        <taxon>Pentapetalae</taxon>
        <taxon>asterids</taxon>
        <taxon>lamiids</taxon>
        <taxon>Solanales</taxon>
        <taxon>Solanaceae</taxon>
        <taxon>Nicotianoideae</taxon>
        <taxon>Nicotianeae</taxon>
        <taxon>Nicotiana</taxon>
    </lineage>
</organism>
<dbReference type="AlphaFoldDB" id="A0A1J6IYL9"/>
<sequence length="734" mass="84642">MPTYCSQCKVQGHSLEKCRAVQHEKLPEGGQTVMAEKDDNVTHEGRMYNQNIQNGKWKNVEKKRGKGMNNNGTSMGQQQNKSNNNEKNVNIEEQDSTQDHQDTQQQERTTRWDKDQKDKEKEKNKKQQTGLNIRSTRIRNTTNNNKVNAEIQGEMISLIIKDPKECKVMRNKKKFAKTITIPEGITLQGETRDISGTESTGSNRVEEIDVGEQNKNKEQESRYNISHEPPNLDPSIAEERDEYEEVFHDLDVMETNSTIINNEEERKTQSDDELTRVNISSVNQKLEYPESTPGVDFIQECQTTEEIKEQQKEPTPRRSLERLQTIKQQFQIPLICLQEPLVDSGKIDRYRRKLDMNHGCFNCSNKIWIFWIAEVDVTIIQDKEQHVLISAKHLNHPAIFLTIVYAKCNEESRRELWQDLKNTSNNIQGAWGVIRDFNVITSSEEKKVSALMSVVFKMQVSQGQYIHGVITEILPLLFGRDWIDFSKIVHGLILYPLRKALSVWSIQAFGDIYEVPKSLEAEMRILEDNCVTEFTRYFKIQESILRQKARDRWFKEGDANTANFHSLEGNDVIVEVVVRHFQGMFTQECHTTNFNALKNIERCISDDDNNMLKAIPTIHEIKEAVFNMDKDSAPGPDGLSGYFYQSAWDIIRNDLHRAEIINDIRKPSRGGNVVIKLDMAKAYDRVSWEFLCMALKNLASVSGGYILFTTTYPTIGTLLLLMEEDMASLNLTRV</sequence>
<proteinExistence type="predicted"/>
<feature type="compositionally biased region" description="Low complexity" evidence="1">
    <location>
        <begin position="132"/>
        <end position="141"/>
    </location>
</feature>
<feature type="region of interest" description="Disordered" evidence="1">
    <location>
        <begin position="193"/>
        <end position="235"/>
    </location>
</feature>
<feature type="region of interest" description="Disordered" evidence="1">
    <location>
        <begin position="48"/>
        <end position="141"/>
    </location>
</feature>
<evidence type="ECO:0000313" key="2">
    <source>
        <dbReference type="EMBL" id="OIT03867.1"/>
    </source>
</evidence>
<feature type="compositionally biased region" description="Low complexity" evidence="1">
    <location>
        <begin position="77"/>
        <end position="88"/>
    </location>
</feature>
<evidence type="ECO:0000256" key="1">
    <source>
        <dbReference type="SAM" id="MobiDB-lite"/>
    </source>
</evidence>
<reference evidence="2" key="1">
    <citation type="submission" date="2016-11" db="EMBL/GenBank/DDBJ databases">
        <title>The genome of Nicotiana attenuata.</title>
        <authorList>
            <person name="Xu S."/>
            <person name="Brockmoeller T."/>
            <person name="Gaquerel E."/>
            <person name="Navarro A."/>
            <person name="Kuhl H."/>
            <person name="Gase K."/>
            <person name="Ling Z."/>
            <person name="Zhou W."/>
            <person name="Kreitzer C."/>
            <person name="Stanke M."/>
            <person name="Tang H."/>
            <person name="Lyons E."/>
            <person name="Pandey P."/>
            <person name="Pandey S.P."/>
            <person name="Timmermann B."/>
            <person name="Baldwin I.T."/>
        </authorList>
    </citation>
    <scope>NUCLEOTIDE SEQUENCE [LARGE SCALE GENOMIC DNA]</scope>
    <source>
        <strain evidence="2">UT</strain>
    </source>
</reference>
<dbReference type="Gramene" id="OIT03867">
    <property type="protein sequence ID" value="OIT03867"/>
    <property type="gene ID" value="A4A49_51456"/>
</dbReference>